<feature type="compositionally biased region" description="Low complexity" evidence="1">
    <location>
        <begin position="254"/>
        <end position="272"/>
    </location>
</feature>
<keyword evidence="2" id="KW-0732">Signal</keyword>
<sequence>MQLKKFMIGAALACSALILTACNSNNETETSESSAKTTESSVDLSKVDLPQLDEGVAADEYLVQMDTSEGTIQMKLFPKQAPKAVENFVTHAKDGYYNGTTFHRVVEDFMIQGGDPSGDGTGGESIWGEGFKTENSDQLYNIRGALAMARSQSRSSNGSQFFIVQNNKNVSDGLAIQYYPERIIEAYQNGGAPNLDGEYTVFGQVTEGMDVVDKIAAAEVTTNTGGENSKPTNPVTIDTISILQEPSDSKATDSSNSTEATENSETTTTSSN</sequence>
<dbReference type="PANTHER" id="PTHR45625">
    <property type="entry name" value="PEPTIDYL-PROLYL CIS-TRANS ISOMERASE-RELATED"/>
    <property type="match status" value="1"/>
</dbReference>
<dbReference type="EMBL" id="JAHUZB010000002">
    <property type="protein sequence ID" value="MBV7390161.1"/>
    <property type="molecule type" value="Genomic_DNA"/>
</dbReference>
<keyword evidence="4" id="KW-0413">Isomerase</keyword>
<dbReference type="RefSeq" id="WP_218325213.1">
    <property type="nucleotide sequence ID" value="NZ_JAHUZB010000002.1"/>
</dbReference>
<dbReference type="InterPro" id="IPR002130">
    <property type="entry name" value="Cyclophilin-type_PPIase_dom"/>
</dbReference>
<name>A0ABS6TB92_9ENTE</name>
<feature type="chain" id="PRO_5046820155" evidence="2">
    <location>
        <begin position="22"/>
        <end position="272"/>
    </location>
</feature>
<dbReference type="Pfam" id="PF00160">
    <property type="entry name" value="Pro_isomerase"/>
    <property type="match status" value="1"/>
</dbReference>
<organism evidence="4 5">
    <name type="scientific">Enterococcus alishanensis</name>
    <dbReference type="NCBI Taxonomy" id="1303817"/>
    <lineage>
        <taxon>Bacteria</taxon>
        <taxon>Bacillati</taxon>
        <taxon>Bacillota</taxon>
        <taxon>Bacilli</taxon>
        <taxon>Lactobacillales</taxon>
        <taxon>Enterococcaceae</taxon>
        <taxon>Enterococcus</taxon>
    </lineage>
</organism>
<feature type="domain" description="PPIase cyclophilin-type" evidence="3">
    <location>
        <begin position="70"/>
        <end position="242"/>
    </location>
</feature>
<dbReference type="PROSITE" id="PS51257">
    <property type="entry name" value="PROKAR_LIPOPROTEIN"/>
    <property type="match status" value="1"/>
</dbReference>
<comment type="caution">
    <text evidence="4">The sequence shown here is derived from an EMBL/GenBank/DDBJ whole genome shotgun (WGS) entry which is preliminary data.</text>
</comment>
<evidence type="ECO:0000256" key="2">
    <source>
        <dbReference type="SAM" id="SignalP"/>
    </source>
</evidence>
<dbReference type="InterPro" id="IPR020892">
    <property type="entry name" value="Cyclophilin-type_PPIase_CS"/>
</dbReference>
<accession>A0ABS6TB92</accession>
<gene>
    <name evidence="4" type="ORF">KUA55_05670</name>
</gene>
<reference evidence="4 5" key="1">
    <citation type="submission" date="2021-06" db="EMBL/GenBank/DDBJ databases">
        <title>Enterococcus alishanensis sp. nov., a novel lactic acid bacterium isolated from fresh coffee beans.</title>
        <authorList>
            <person name="Chen Y.-S."/>
        </authorList>
    </citation>
    <scope>NUCLEOTIDE SEQUENCE [LARGE SCALE GENOMIC DNA]</scope>
    <source>
        <strain evidence="4 5">ALS3</strain>
    </source>
</reference>
<dbReference type="PROSITE" id="PS00170">
    <property type="entry name" value="CSA_PPIASE_1"/>
    <property type="match status" value="1"/>
</dbReference>
<proteinExistence type="predicted"/>
<keyword evidence="5" id="KW-1185">Reference proteome</keyword>
<dbReference type="CDD" id="cd00317">
    <property type="entry name" value="cyclophilin"/>
    <property type="match status" value="1"/>
</dbReference>
<evidence type="ECO:0000313" key="4">
    <source>
        <dbReference type="EMBL" id="MBV7390161.1"/>
    </source>
</evidence>
<evidence type="ECO:0000313" key="5">
    <source>
        <dbReference type="Proteomes" id="UP000774130"/>
    </source>
</evidence>
<feature type="region of interest" description="Disordered" evidence="1">
    <location>
        <begin position="243"/>
        <end position="272"/>
    </location>
</feature>
<dbReference type="PROSITE" id="PS50072">
    <property type="entry name" value="CSA_PPIASE_2"/>
    <property type="match status" value="1"/>
</dbReference>
<evidence type="ECO:0000259" key="3">
    <source>
        <dbReference type="PROSITE" id="PS50072"/>
    </source>
</evidence>
<dbReference type="Proteomes" id="UP000774130">
    <property type="component" value="Unassembled WGS sequence"/>
</dbReference>
<dbReference type="PANTHER" id="PTHR45625:SF16">
    <property type="entry name" value="PEPTIDYL-PROLYL CIS-TRANS ISOMERASE"/>
    <property type="match status" value="1"/>
</dbReference>
<feature type="signal peptide" evidence="2">
    <location>
        <begin position="1"/>
        <end position="21"/>
    </location>
</feature>
<protein>
    <submittedName>
        <fullName evidence="4">Peptidylprolyl isomerase</fullName>
    </submittedName>
</protein>
<dbReference type="InterPro" id="IPR044666">
    <property type="entry name" value="Cyclophilin_A-like"/>
</dbReference>
<evidence type="ECO:0000256" key="1">
    <source>
        <dbReference type="SAM" id="MobiDB-lite"/>
    </source>
</evidence>
<dbReference type="GO" id="GO:0016853">
    <property type="term" value="F:isomerase activity"/>
    <property type="evidence" value="ECO:0007669"/>
    <property type="project" value="UniProtKB-KW"/>
</dbReference>